<organism evidence="3 4">
    <name type="scientific">Nitratireductor pacificus pht-3B</name>
    <dbReference type="NCBI Taxonomy" id="391937"/>
    <lineage>
        <taxon>Bacteria</taxon>
        <taxon>Pseudomonadati</taxon>
        <taxon>Pseudomonadota</taxon>
        <taxon>Alphaproteobacteria</taxon>
        <taxon>Hyphomicrobiales</taxon>
        <taxon>Phyllobacteriaceae</taxon>
        <taxon>Nitratireductor</taxon>
    </lineage>
</organism>
<dbReference type="GO" id="GO:0016787">
    <property type="term" value="F:hydrolase activity"/>
    <property type="evidence" value="ECO:0007669"/>
    <property type="project" value="UniProtKB-KW"/>
</dbReference>
<dbReference type="RefSeq" id="WP_008593369.1">
    <property type="nucleotide sequence ID" value="NZ_AMRM01000001.1"/>
</dbReference>
<feature type="domain" description="AB hydrolase-1" evidence="2">
    <location>
        <begin position="20"/>
        <end position="150"/>
    </location>
</feature>
<dbReference type="GO" id="GO:0016020">
    <property type="term" value="C:membrane"/>
    <property type="evidence" value="ECO:0007669"/>
    <property type="project" value="TreeGrafter"/>
</dbReference>
<dbReference type="InterPro" id="IPR000073">
    <property type="entry name" value="AB_hydrolase_1"/>
</dbReference>
<comment type="caution">
    <text evidence="3">The sequence shown here is derived from an EMBL/GenBank/DDBJ whole genome shotgun (WGS) entry which is preliminary data.</text>
</comment>
<dbReference type="PANTHER" id="PTHR43798">
    <property type="entry name" value="MONOACYLGLYCEROL LIPASE"/>
    <property type="match status" value="1"/>
</dbReference>
<proteinExistence type="predicted"/>
<evidence type="ECO:0000256" key="1">
    <source>
        <dbReference type="ARBA" id="ARBA00022801"/>
    </source>
</evidence>
<dbReference type="PATRIC" id="fig|391937.3.peg.304"/>
<reference evidence="3 4" key="1">
    <citation type="journal article" date="2012" name="J. Bacteriol.">
        <title>Genome Sequence of Nitratireductor pacificus Type Strain pht-3B.</title>
        <authorList>
            <person name="Lai Q."/>
            <person name="Li G."/>
            <person name="Shao Z."/>
        </authorList>
    </citation>
    <scope>NUCLEOTIDE SEQUENCE [LARGE SCALE GENOMIC DNA]</scope>
    <source>
        <strain evidence="4">pht-3B</strain>
    </source>
</reference>
<dbReference type="InterPro" id="IPR050266">
    <property type="entry name" value="AB_hydrolase_sf"/>
</dbReference>
<dbReference type="Proteomes" id="UP000006786">
    <property type="component" value="Unassembled WGS sequence"/>
</dbReference>
<protein>
    <submittedName>
        <fullName evidence="3">Alpha/beta hydrolase fold protein</fullName>
    </submittedName>
</protein>
<evidence type="ECO:0000313" key="4">
    <source>
        <dbReference type="Proteomes" id="UP000006786"/>
    </source>
</evidence>
<dbReference type="eggNOG" id="COG1073">
    <property type="taxonomic scope" value="Bacteria"/>
</dbReference>
<name>K2LT88_9HYPH</name>
<evidence type="ECO:0000313" key="3">
    <source>
        <dbReference type="EMBL" id="EKF21004.1"/>
    </source>
</evidence>
<dbReference type="SUPFAM" id="SSF53474">
    <property type="entry name" value="alpha/beta-Hydrolases"/>
    <property type="match status" value="1"/>
</dbReference>
<dbReference type="Pfam" id="PF00561">
    <property type="entry name" value="Abhydrolase_1"/>
    <property type="match status" value="1"/>
</dbReference>
<dbReference type="Gene3D" id="3.40.50.1820">
    <property type="entry name" value="alpha/beta hydrolase"/>
    <property type="match status" value="1"/>
</dbReference>
<dbReference type="InterPro" id="IPR029058">
    <property type="entry name" value="AB_hydrolase_fold"/>
</dbReference>
<dbReference type="AlphaFoldDB" id="K2LT88"/>
<dbReference type="OrthoDB" id="9799612at2"/>
<dbReference type="EMBL" id="AMRM01000001">
    <property type="protein sequence ID" value="EKF21004.1"/>
    <property type="molecule type" value="Genomic_DNA"/>
</dbReference>
<accession>K2LT88</accession>
<keyword evidence="1 3" id="KW-0378">Hydrolase</keyword>
<dbReference type="STRING" id="391937.NA2_01460"/>
<sequence>MPFLHVPEATIYYEVHGEGPPLVLVPGGRGTAEVFRALLPHLTARYTVVLMDRRGFLRSKLLGPQDGDKLASDIDDIHRLIEALEIGPATVFGSSSGAVVTLGLMAAHPESVQTMIAHEPAAVSLLPDDGHWVDFFARMYAVYRESGMPAAYELFREHGFAEVDKQAMKASVNLDDEETRANSTHWFENELRQYTAVQLDTAAIAEHSQKFVAAGGEASAGFPTYEVARLLADKTGTPVLQFPGGHIGYATHPAEFAQVLLRFLDGLSSRDSDKSAPRS</sequence>
<keyword evidence="4" id="KW-1185">Reference proteome</keyword>
<gene>
    <name evidence="3" type="ORF">NA2_01460</name>
</gene>
<dbReference type="PANTHER" id="PTHR43798:SF31">
    <property type="entry name" value="AB HYDROLASE SUPERFAMILY PROTEIN YCLE"/>
    <property type="match status" value="1"/>
</dbReference>
<evidence type="ECO:0000259" key="2">
    <source>
        <dbReference type="Pfam" id="PF00561"/>
    </source>
</evidence>